<gene>
    <name evidence="3" type="ORF">RM544_03200</name>
</gene>
<protein>
    <recommendedName>
        <fullName evidence="5">Glucosidase</fullName>
    </recommendedName>
</protein>
<accession>A0AAW8QWR4</accession>
<dbReference type="EMBL" id="JAVRIE010000001">
    <property type="protein sequence ID" value="MDT0581531.1"/>
    <property type="molecule type" value="Genomic_DNA"/>
</dbReference>
<dbReference type="GO" id="GO:0009311">
    <property type="term" value="P:oligosaccharide metabolic process"/>
    <property type="evidence" value="ECO:0007669"/>
    <property type="project" value="InterPro"/>
</dbReference>
<dbReference type="PANTHER" id="PTHR10412:SF10">
    <property type="entry name" value="GLYCOSYL HYDROLASE FAMILY 63 C-TERMINAL DOMAIN-CONTAINING PROTEIN"/>
    <property type="match status" value="1"/>
</dbReference>
<evidence type="ECO:0000259" key="2">
    <source>
        <dbReference type="Pfam" id="PF22422"/>
    </source>
</evidence>
<sequence length="829" mass="95968">MGWTDRQCRLCFAPALWNGQDAILKERLFGLTGKEGSNGEDVKESYYYLDATPTHSYTKALYKYPQNRYPYNELLTQNQGRDKTLGEVELADLGLFDNDAYFDVLQEVAKRSPNDLLWRINVTNHGQQTSPLHVLASVWFRNMWRWQHPESKVTSKPSITFDADKQCLRITHDELGDLLFYCESSATSPQWLFTENETNKEKVFNLKNDTPYTKDAFHRYIINNQKEAVNPNQSGTKSAAHYQFNIEPGQTIEVKCRLHLVNEDNSVAGLDEFDKLFSQRRQECEEFYQDVLPKGLTQEDTLISRQGYAGLLWTKQFYEFIVKDWIHGDSETPNPSLARQNGRNHDWPHFHARDVLSMPDKWEYPWFAAWDTAFHMLPFVKIDPDFAKSQLLLLLREWYMHPNGQMPAYEWNFSDVNPPVHAWAVWRVYKMADPKGNRDLDFLERAFQKLLINFTWWINRKDVDGKHVFGGGFLGLDNIGVFDRSRPLPGGGYLNQADGTAWMASYCLLMLSMAIELAKHRSAYEDIASKFFEHFVNITDAINSLGGSGLWDSEDGFYYDQLNFKNEAPIPLKVRSLVGLLPMIAVTVLEQSEIDLLPGFKKRMNWFLENRPELTKYVTEYKAGTGKNSGLRLLSVPSKERLTSCLQYLVSEEEFLSNFGVRSLSKVHEKQPFQFWHDGEHNEVNYVPGESDSWMFGGNSNWRGPIWFPVNYLIVEALERYHHFYGNDLQIEAPKGSGNLIALDQIADLISGRLISLFQKDEKGYRPCFGQGHGYRYADRESWQGLLHFHEYFHAETGEGLGASHQTGWTSLVVRLIRERAEKLTNHKQ</sequence>
<dbReference type="Pfam" id="PF22422">
    <property type="entry name" value="MGH1-like_GH"/>
    <property type="match status" value="1"/>
</dbReference>
<reference evidence="3 4" key="1">
    <citation type="submission" date="2023-09" db="EMBL/GenBank/DDBJ databases">
        <authorList>
            <person name="Rey-Velasco X."/>
        </authorList>
    </citation>
    <scope>NUCLEOTIDE SEQUENCE [LARGE SCALE GENOMIC DNA]</scope>
    <source>
        <strain evidence="3 4">W409</strain>
    </source>
</reference>
<name>A0AAW8QWR4_9ALTE</name>
<dbReference type="InterPro" id="IPR004888">
    <property type="entry name" value="Glycoside_hydrolase_63"/>
</dbReference>
<dbReference type="RefSeq" id="WP_311360324.1">
    <property type="nucleotide sequence ID" value="NZ_JAVRIE010000001.1"/>
</dbReference>
<feature type="domain" description="Mannosylglycerate hydrolase MGH1-like glycoside hydrolase" evidence="2">
    <location>
        <begin position="364"/>
        <end position="466"/>
    </location>
</feature>
<organism evidence="3 4">
    <name type="scientific">Brumicola blandensis</name>
    <dbReference type="NCBI Taxonomy" id="3075611"/>
    <lineage>
        <taxon>Bacteria</taxon>
        <taxon>Pseudomonadati</taxon>
        <taxon>Pseudomonadota</taxon>
        <taxon>Gammaproteobacteria</taxon>
        <taxon>Alteromonadales</taxon>
        <taxon>Alteromonadaceae</taxon>
        <taxon>Brumicola</taxon>
    </lineage>
</organism>
<evidence type="ECO:0000313" key="4">
    <source>
        <dbReference type="Proteomes" id="UP001249020"/>
    </source>
</evidence>
<evidence type="ECO:0000259" key="1">
    <source>
        <dbReference type="Pfam" id="PF03200"/>
    </source>
</evidence>
<dbReference type="Pfam" id="PF03200">
    <property type="entry name" value="Glyco_hydro_63"/>
    <property type="match status" value="1"/>
</dbReference>
<keyword evidence="4" id="KW-1185">Reference proteome</keyword>
<dbReference type="Gene3D" id="1.50.10.10">
    <property type="match status" value="2"/>
</dbReference>
<dbReference type="GO" id="GO:0004573">
    <property type="term" value="F:Glc3Man9GlcNAc2 oligosaccharide glucosidase activity"/>
    <property type="evidence" value="ECO:0007669"/>
    <property type="project" value="InterPro"/>
</dbReference>
<feature type="domain" description="Glycosyl hydrolase family 63 C-terminal" evidence="1">
    <location>
        <begin position="632"/>
        <end position="727"/>
    </location>
</feature>
<dbReference type="Proteomes" id="UP001249020">
    <property type="component" value="Unassembled WGS sequence"/>
</dbReference>
<evidence type="ECO:0008006" key="5">
    <source>
        <dbReference type="Google" id="ProtNLM"/>
    </source>
</evidence>
<dbReference type="InterPro" id="IPR008928">
    <property type="entry name" value="6-hairpin_glycosidase_sf"/>
</dbReference>
<dbReference type="InterPro" id="IPR054491">
    <property type="entry name" value="MGH1-like_GH"/>
</dbReference>
<evidence type="ECO:0000313" key="3">
    <source>
        <dbReference type="EMBL" id="MDT0581531.1"/>
    </source>
</evidence>
<dbReference type="InterPro" id="IPR012341">
    <property type="entry name" value="6hp_glycosidase-like_sf"/>
</dbReference>
<comment type="caution">
    <text evidence="3">The sequence shown here is derived from an EMBL/GenBank/DDBJ whole genome shotgun (WGS) entry which is preliminary data.</text>
</comment>
<dbReference type="InterPro" id="IPR031335">
    <property type="entry name" value="Glyco_hydro_63_C"/>
</dbReference>
<dbReference type="PANTHER" id="PTHR10412">
    <property type="entry name" value="MANNOSYL-OLIGOSACCHARIDE GLUCOSIDASE"/>
    <property type="match status" value="1"/>
</dbReference>
<dbReference type="SUPFAM" id="SSF48208">
    <property type="entry name" value="Six-hairpin glycosidases"/>
    <property type="match status" value="1"/>
</dbReference>
<dbReference type="AlphaFoldDB" id="A0AAW8QWR4"/>
<proteinExistence type="predicted"/>